<sequence length="63" mass="7634">MQSRSRLLKLFEKIKHVQTEKFENNTITEKIIEVISYIILEVLLDKSYIQAADINYRLRFYII</sequence>
<accession>A0ACA9KC34</accession>
<gene>
    <name evidence="1" type="ORF">SCALOS_LOCUS1744</name>
</gene>
<comment type="caution">
    <text evidence="1">The sequence shown here is derived from an EMBL/GenBank/DDBJ whole genome shotgun (WGS) entry which is preliminary data.</text>
</comment>
<evidence type="ECO:0000313" key="2">
    <source>
        <dbReference type="Proteomes" id="UP000789860"/>
    </source>
</evidence>
<keyword evidence="2" id="KW-1185">Reference proteome</keyword>
<dbReference type="Proteomes" id="UP000789860">
    <property type="component" value="Unassembled WGS sequence"/>
</dbReference>
<reference evidence="1" key="1">
    <citation type="submission" date="2021-06" db="EMBL/GenBank/DDBJ databases">
        <authorList>
            <person name="Kallberg Y."/>
            <person name="Tangrot J."/>
            <person name="Rosling A."/>
        </authorList>
    </citation>
    <scope>NUCLEOTIDE SEQUENCE</scope>
    <source>
        <strain evidence="1">AU212A</strain>
    </source>
</reference>
<dbReference type="EMBL" id="CAJVPM010001309">
    <property type="protein sequence ID" value="CAG8464194.1"/>
    <property type="molecule type" value="Genomic_DNA"/>
</dbReference>
<proteinExistence type="predicted"/>
<name>A0ACA9KC34_9GLOM</name>
<protein>
    <submittedName>
        <fullName evidence="1">1004_t:CDS:1</fullName>
    </submittedName>
</protein>
<evidence type="ECO:0000313" key="1">
    <source>
        <dbReference type="EMBL" id="CAG8464194.1"/>
    </source>
</evidence>
<organism evidence="1 2">
    <name type="scientific">Scutellospora calospora</name>
    <dbReference type="NCBI Taxonomy" id="85575"/>
    <lineage>
        <taxon>Eukaryota</taxon>
        <taxon>Fungi</taxon>
        <taxon>Fungi incertae sedis</taxon>
        <taxon>Mucoromycota</taxon>
        <taxon>Glomeromycotina</taxon>
        <taxon>Glomeromycetes</taxon>
        <taxon>Diversisporales</taxon>
        <taxon>Gigasporaceae</taxon>
        <taxon>Scutellospora</taxon>
    </lineage>
</organism>